<protein>
    <submittedName>
        <fullName evidence="2">Uncharacterized protein</fullName>
    </submittedName>
</protein>
<comment type="caution">
    <text evidence="2">The sequence shown here is derived from an EMBL/GenBank/DDBJ whole genome shotgun (WGS) entry which is preliminary data.</text>
</comment>
<gene>
    <name evidence="2" type="ORF">PNE06_24505</name>
</gene>
<name>A0AAW6CR76_FLAPL</name>
<dbReference type="EMBL" id="JAQLWV010000083">
    <property type="protein sequence ID" value="MDB7936249.1"/>
    <property type="molecule type" value="Genomic_DNA"/>
</dbReference>
<feature type="compositionally biased region" description="Basic and acidic residues" evidence="1">
    <location>
        <begin position="146"/>
        <end position="157"/>
    </location>
</feature>
<feature type="region of interest" description="Disordered" evidence="1">
    <location>
        <begin position="1"/>
        <end position="63"/>
    </location>
</feature>
<evidence type="ECO:0000256" key="1">
    <source>
        <dbReference type="SAM" id="MobiDB-lite"/>
    </source>
</evidence>
<evidence type="ECO:0000313" key="3">
    <source>
        <dbReference type="Proteomes" id="UP001211173"/>
    </source>
</evidence>
<feature type="region of interest" description="Disordered" evidence="1">
    <location>
        <begin position="81"/>
        <end position="188"/>
    </location>
</feature>
<reference evidence="2" key="1">
    <citation type="submission" date="2023-01" db="EMBL/GenBank/DDBJ databases">
        <title>Human gut microbiome strain richness.</title>
        <authorList>
            <person name="Chen-Liaw A."/>
        </authorList>
    </citation>
    <scope>NUCLEOTIDE SEQUENCE</scope>
    <source>
        <strain evidence="2">1001287st1_F4_1001285I_161205</strain>
    </source>
</reference>
<feature type="compositionally biased region" description="Basic and acidic residues" evidence="1">
    <location>
        <begin position="101"/>
        <end position="135"/>
    </location>
</feature>
<feature type="compositionally biased region" description="Basic residues" evidence="1">
    <location>
        <begin position="136"/>
        <end position="145"/>
    </location>
</feature>
<dbReference type="AlphaFoldDB" id="A0AAW6CR76"/>
<accession>A0AAW6CR76</accession>
<organism evidence="2 3">
    <name type="scientific">Flavonifractor plautii</name>
    <name type="common">Fusobacterium plautii</name>
    <dbReference type="NCBI Taxonomy" id="292800"/>
    <lineage>
        <taxon>Bacteria</taxon>
        <taxon>Bacillati</taxon>
        <taxon>Bacillota</taxon>
        <taxon>Clostridia</taxon>
        <taxon>Eubacteriales</taxon>
        <taxon>Oscillospiraceae</taxon>
        <taxon>Flavonifractor</taxon>
    </lineage>
</organism>
<dbReference type="Proteomes" id="UP001211173">
    <property type="component" value="Unassembled WGS sequence"/>
</dbReference>
<proteinExistence type="predicted"/>
<sequence length="188" mass="19837">MADDKLKTGPESPGSDSPGDAPVEKAPETTAPEKVVESGASQASPPEQSVLPGIGGDAPARTAPGEVVVDFDKINELMSQRRAAAREAVSKAEAPAAPEGSPKHRDEAFRDLFGNEEKPPWEKSLDEIKEEEKAQKHQGRTKKAKDKTEPGKSEKGPGTRKGRPAKADKAALDKSPAPGVLDKVVCSQ</sequence>
<dbReference type="RefSeq" id="WP_195384567.1">
    <property type="nucleotide sequence ID" value="NZ_JADMVZ010000085.1"/>
</dbReference>
<evidence type="ECO:0000313" key="2">
    <source>
        <dbReference type="EMBL" id="MDB7936249.1"/>
    </source>
</evidence>